<protein>
    <submittedName>
        <fullName evidence="5">DNA primase</fullName>
        <ecNumber evidence="5">2.7.7.-</ecNumber>
    </submittedName>
</protein>
<feature type="domain" description="Zinc finger CHC2-type" evidence="4">
    <location>
        <begin position="33"/>
        <end position="87"/>
    </location>
</feature>
<dbReference type="GO" id="GO:0016779">
    <property type="term" value="F:nucleotidyltransferase activity"/>
    <property type="evidence" value="ECO:0007669"/>
    <property type="project" value="UniProtKB-KW"/>
</dbReference>
<evidence type="ECO:0000313" key="5">
    <source>
        <dbReference type="EMBL" id="AHH03710.1"/>
    </source>
</evidence>
<dbReference type="InterPro" id="IPR002694">
    <property type="entry name" value="Znf_CHC2"/>
</dbReference>
<keyword evidence="2" id="KW-0863">Zinc-finger</keyword>
<keyword evidence="3" id="KW-0862">Zinc</keyword>
<dbReference type="Proteomes" id="UP000019269">
    <property type="component" value="Chromosome"/>
</dbReference>
<dbReference type="EMBL" id="CP004146">
    <property type="protein sequence ID" value="AHH03710.1"/>
    <property type="molecule type" value="Genomic_DNA"/>
</dbReference>
<keyword evidence="5" id="KW-0548">Nucleotidyltransferase</keyword>
<gene>
    <name evidence="5" type="ORF">BHY_0759</name>
</gene>
<dbReference type="InterPro" id="IPR036977">
    <property type="entry name" value="DNA_primase_Znf_CHC2"/>
</dbReference>
<name>A0ABM5PI14_9SPIR</name>
<dbReference type="InterPro" id="IPR050219">
    <property type="entry name" value="DnaG_primase"/>
</dbReference>
<dbReference type="PANTHER" id="PTHR30313">
    <property type="entry name" value="DNA PRIMASE"/>
    <property type="match status" value="1"/>
</dbReference>
<dbReference type="Gene3D" id="3.90.580.10">
    <property type="entry name" value="Zinc finger, CHC2-type domain"/>
    <property type="match status" value="1"/>
</dbReference>
<reference evidence="5" key="1">
    <citation type="submission" date="2013-02" db="EMBL/GenBank/DDBJ databases">
        <title>Comparative genomics of Borrelia species.</title>
        <authorList>
            <person name="Schwan T.G."/>
            <person name="Raffel S.J."/>
            <person name="Porcella S.F."/>
        </authorList>
    </citation>
    <scope>NUCLEOTIDE SEQUENCE [LARGE SCALE GENOMIC DNA]</scope>
    <source>
        <strain evidence="5">YOR</strain>
    </source>
</reference>
<evidence type="ECO:0000256" key="3">
    <source>
        <dbReference type="ARBA" id="ARBA00022833"/>
    </source>
</evidence>
<evidence type="ECO:0000256" key="1">
    <source>
        <dbReference type="ARBA" id="ARBA00022723"/>
    </source>
</evidence>
<dbReference type="SMART" id="SM00400">
    <property type="entry name" value="ZnF_CHCC"/>
    <property type="match status" value="1"/>
</dbReference>
<keyword evidence="5" id="KW-0808">Transferase</keyword>
<accession>A0ABM5PI14</accession>
<dbReference type="SUPFAM" id="SSF57783">
    <property type="entry name" value="Zinc beta-ribbon"/>
    <property type="match status" value="1"/>
</dbReference>
<dbReference type="PANTHER" id="PTHR30313:SF2">
    <property type="entry name" value="DNA PRIMASE"/>
    <property type="match status" value="1"/>
</dbReference>
<keyword evidence="6" id="KW-1185">Reference proteome</keyword>
<evidence type="ECO:0000256" key="2">
    <source>
        <dbReference type="ARBA" id="ARBA00022771"/>
    </source>
</evidence>
<evidence type="ECO:0000313" key="6">
    <source>
        <dbReference type="Proteomes" id="UP000019269"/>
    </source>
</evidence>
<dbReference type="Pfam" id="PF01807">
    <property type="entry name" value="Zn_ribbon_DnaG"/>
    <property type="match status" value="1"/>
</dbReference>
<proteinExistence type="predicted"/>
<evidence type="ECO:0000259" key="4">
    <source>
        <dbReference type="SMART" id="SM00400"/>
    </source>
</evidence>
<keyword evidence="1" id="KW-0479">Metal-binding</keyword>
<organism evidence="5 6">
    <name type="scientific">Borrelia nietonii YOR</name>
    <dbReference type="NCBI Taxonomy" id="1293576"/>
    <lineage>
        <taxon>Bacteria</taxon>
        <taxon>Pseudomonadati</taxon>
        <taxon>Spirochaetota</taxon>
        <taxon>Spirochaetia</taxon>
        <taxon>Spirochaetales</taxon>
        <taxon>Borreliaceae</taxon>
        <taxon>Borrelia</taxon>
        <taxon>Borrelia nietonii</taxon>
    </lineage>
</organism>
<sequence>MEYAKVIDLIKQRVDIVGLIGERVKLVKSGASYKGLCPFHAERTPSFSITPAQGLFYCFGCRRGGDVIKFLMDIEKLNYNDAVKSLCSRIGIIYDDIKKTTGFKNKIQDKAIISKIYDLNAKLVKTFLFF</sequence>
<dbReference type="EC" id="2.7.7.-" evidence="5"/>